<protein>
    <submittedName>
        <fullName evidence="1">Uncharacterized protein</fullName>
    </submittedName>
</protein>
<name>A0ACD4NMN8_9HYPH</name>
<sequence>MRGERIAQFYKIGFATVGGSAFALSWAYAIQDHGWAAGLTLGWIPALVIGMFAGALWPLSLAVMVAIGLAA</sequence>
<reference evidence="1" key="1">
    <citation type="submission" date="2022-11" db="EMBL/GenBank/DDBJ databases">
        <title>beta-Carotene-producing bacterium, Jeongeuplla avenae sp. nov., alleviates the salt stress of Arabidopsis seedlings.</title>
        <authorList>
            <person name="Jiang L."/>
            <person name="Lee J."/>
        </authorList>
    </citation>
    <scope>NUCLEOTIDE SEQUENCE</scope>
    <source>
        <strain evidence="1">DY_R2A_6</strain>
    </source>
</reference>
<dbReference type="Proteomes" id="UP001163223">
    <property type="component" value="Chromosome"/>
</dbReference>
<gene>
    <name evidence="1" type="ORF">OXU80_24790</name>
</gene>
<keyword evidence="2" id="KW-1185">Reference proteome</keyword>
<evidence type="ECO:0000313" key="2">
    <source>
        <dbReference type="Proteomes" id="UP001163223"/>
    </source>
</evidence>
<dbReference type="EMBL" id="CP113520">
    <property type="protein sequence ID" value="WAJ28007.1"/>
    <property type="molecule type" value="Genomic_DNA"/>
</dbReference>
<organism evidence="1 2">
    <name type="scientific">Antarcticirhabdus aurantiaca</name>
    <dbReference type="NCBI Taxonomy" id="2606717"/>
    <lineage>
        <taxon>Bacteria</taxon>
        <taxon>Pseudomonadati</taxon>
        <taxon>Pseudomonadota</taxon>
        <taxon>Alphaproteobacteria</taxon>
        <taxon>Hyphomicrobiales</taxon>
        <taxon>Aurantimonadaceae</taxon>
        <taxon>Antarcticirhabdus</taxon>
    </lineage>
</organism>
<accession>A0ACD4NMN8</accession>
<evidence type="ECO:0000313" key="1">
    <source>
        <dbReference type="EMBL" id="WAJ28007.1"/>
    </source>
</evidence>
<proteinExistence type="predicted"/>